<dbReference type="Pfam" id="PF14697">
    <property type="entry name" value="Fer4_21"/>
    <property type="match status" value="1"/>
</dbReference>
<dbReference type="PROSITE" id="PS51379">
    <property type="entry name" value="4FE4S_FER_2"/>
    <property type="match status" value="2"/>
</dbReference>
<feature type="domain" description="4Fe-4S ferredoxin-type" evidence="1">
    <location>
        <begin position="37"/>
        <end position="67"/>
    </location>
</feature>
<dbReference type="SUPFAM" id="SSF54862">
    <property type="entry name" value="4Fe-4S ferredoxins"/>
    <property type="match status" value="1"/>
</dbReference>
<gene>
    <name evidence="2" type="ORF">G3M78_05840</name>
</gene>
<reference evidence="3" key="1">
    <citation type="submission" date="2020-02" db="EMBL/GenBank/DDBJ databases">
        <title>Genomic and physiological characterization of two novel Nitrospinaceae genera.</title>
        <authorList>
            <person name="Mueller A.J."/>
            <person name="Jung M.-Y."/>
            <person name="Strachan C.R."/>
            <person name="Herbold C.W."/>
            <person name="Kirkegaard R.H."/>
            <person name="Daims H."/>
        </authorList>
    </citation>
    <scope>NUCLEOTIDE SEQUENCE [LARGE SCALE GENOMIC DNA]</scope>
</reference>
<dbReference type="InterPro" id="IPR017896">
    <property type="entry name" value="4Fe4S_Fe-S-bd"/>
</dbReference>
<evidence type="ECO:0000313" key="2">
    <source>
        <dbReference type="EMBL" id="QPJ64931.1"/>
    </source>
</evidence>
<feature type="domain" description="4Fe-4S ferredoxin-type" evidence="1">
    <location>
        <begin position="3"/>
        <end position="36"/>
    </location>
</feature>
<protein>
    <submittedName>
        <fullName evidence="2">Pyruvate ferredoxin oxidoreductase</fullName>
    </submittedName>
</protein>
<dbReference type="Proteomes" id="UP000594464">
    <property type="component" value="Chromosome"/>
</dbReference>
<dbReference type="EMBL" id="CP048620">
    <property type="protein sequence ID" value="QPJ64931.1"/>
    <property type="molecule type" value="Genomic_DNA"/>
</dbReference>
<accession>A0A7T0C1T2</accession>
<sequence>MYNVAHVDESKCTAEKGCRLCIMYCPEADCIMLNENKKATIILDRCKGCVLCEIVCSTAKAITMHPVDGATGEILLDAKETETAGLGQAYQG</sequence>
<evidence type="ECO:0000259" key="1">
    <source>
        <dbReference type="PROSITE" id="PS51379"/>
    </source>
</evidence>
<keyword evidence="2" id="KW-0670">Pyruvate</keyword>
<proteinExistence type="predicted"/>
<name>A0A7T0C1T2_9BACT</name>
<evidence type="ECO:0000313" key="3">
    <source>
        <dbReference type="Proteomes" id="UP000594464"/>
    </source>
</evidence>
<organism evidence="2 3">
    <name type="scientific">Candidatus Nitrohelix vancouverensis</name>
    <dbReference type="NCBI Taxonomy" id="2705534"/>
    <lineage>
        <taxon>Bacteria</taxon>
        <taxon>Pseudomonadati</taxon>
        <taxon>Nitrospinota/Tectimicrobiota group</taxon>
        <taxon>Nitrospinota</taxon>
        <taxon>Nitrospinia</taxon>
        <taxon>Nitrospinales</taxon>
        <taxon>Nitrospinaceae</taxon>
        <taxon>Candidatus Nitrohelix</taxon>
    </lineage>
</organism>
<dbReference type="Gene3D" id="3.30.70.20">
    <property type="match status" value="1"/>
</dbReference>
<dbReference type="AlphaFoldDB" id="A0A7T0C1T2"/>
<dbReference type="KEGG" id="nva:G3M78_05840"/>